<protein>
    <submittedName>
        <fullName evidence="2">16245_t:CDS:1</fullName>
    </submittedName>
</protein>
<feature type="transmembrane region" description="Helical" evidence="1">
    <location>
        <begin position="212"/>
        <end position="230"/>
    </location>
</feature>
<keyword evidence="3" id="KW-1185">Reference proteome</keyword>
<gene>
    <name evidence="2" type="ORF">GMARGA_LOCUS5511</name>
</gene>
<organism evidence="2 3">
    <name type="scientific">Gigaspora margarita</name>
    <dbReference type="NCBI Taxonomy" id="4874"/>
    <lineage>
        <taxon>Eukaryota</taxon>
        <taxon>Fungi</taxon>
        <taxon>Fungi incertae sedis</taxon>
        <taxon>Mucoromycota</taxon>
        <taxon>Glomeromycotina</taxon>
        <taxon>Glomeromycetes</taxon>
        <taxon>Diversisporales</taxon>
        <taxon>Gigasporaceae</taxon>
        <taxon>Gigaspora</taxon>
    </lineage>
</organism>
<sequence length="295" mass="34377">MINETPIIKTTYNISESYIQMPSLKNSIDGCLILKNSNKTSLPVVDDSCLYNITQESYQNHDVYYLSSDKTMINKTLQFTLNSTINTNLQIYLDDPIYSHYDTSSYSLLGLFPFRKINYYNDLLPSDFQQNLYMLPMNQSYIIYYKRIQRNVIDNNFLSRIGFPSYKTYYYLRTDITNGPILGPLNNIVEIYIRLFDNIGEIETEQRQIIDILGTISAIYGLMLGVYIFLFQNQLGGEPYGFFKRFVCFGDSRNTSFIKRFKDPLKKPLSTNVTESILVARIEDLESQIKLLLKK</sequence>
<accession>A0ABN7UDS7</accession>
<evidence type="ECO:0000256" key="1">
    <source>
        <dbReference type="SAM" id="Phobius"/>
    </source>
</evidence>
<keyword evidence="1" id="KW-0472">Membrane</keyword>
<evidence type="ECO:0000313" key="2">
    <source>
        <dbReference type="EMBL" id="CAG8571564.1"/>
    </source>
</evidence>
<name>A0ABN7UDS7_GIGMA</name>
<proteinExistence type="predicted"/>
<evidence type="ECO:0000313" key="3">
    <source>
        <dbReference type="Proteomes" id="UP000789901"/>
    </source>
</evidence>
<comment type="caution">
    <text evidence="2">The sequence shown here is derived from an EMBL/GenBank/DDBJ whole genome shotgun (WGS) entry which is preliminary data.</text>
</comment>
<keyword evidence="1" id="KW-0812">Transmembrane</keyword>
<keyword evidence="1" id="KW-1133">Transmembrane helix</keyword>
<reference evidence="2 3" key="1">
    <citation type="submission" date="2021-06" db="EMBL/GenBank/DDBJ databases">
        <authorList>
            <person name="Kallberg Y."/>
            <person name="Tangrot J."/>
            <person name="Rosling A."/>
        </authorList>
    </citation>
    <scope>NUCLEOTIDE SEQUENCE [LARGE SCALE GENOMIC DNA]</scope>
    <source>
        <strain evidence="2 3">120-4 pot B 10/14</strain>
    </source>
</reference>
<dbReference type="Proteomes" id="UP000789901">
    <property type="component" value="Unassembled WGS sequence"/>
</dbReference>
<dbReference type="EMBL" id="CAJVQB010002351">
    <property type="protein sequence ID" value="CAG8571564.1"/>
    <property type="molecule type" value="Genomic_DNA"/>
</dbReference>